<comment type="similarity">
    <text evidence="1">Belongs to the LTN1 family.</text>
</comment>
<dbReference type="InterPro" id="IPR039795">
    <property type="entry name" value="LTN1/Rkr1"/>
</dbReference>
<accession>A0A7E5WC91</accession>
<feature type="compositionally biased region" description="Basic and acidic residues" evidence="2">
    <location>
        <begin position="584"/>
        <end position="595"/>
    </location>
</feature>
<dbReference type="UniPathway" id="UPA00143"/>
<comment type="subunit">
    <text evidence="1">Component of the ribosome quality control complex (RQC).</text>
</comment>
<dbReference type="EC" id="2.3.2.27" evidence="1"/>
<keyword evidence="1" id="KW-0833">Ubl conjugation pathway</keyword>
<dbReference type="GO" id="GO:1990112">
    <property type="term" value="C:RQC complex"/>
    <property type="evidence" value="ECO:0007669"/>
    <property type="project" value="UniProtKB-UniRule"/>
</dbReference>
<evidence type="ECO:0000259" key="3">
    <source>
        <dbReference type="Pfam" id="PF22958"/>
    </source>
</evidence>
<dbReference type="Proteomes" id="UP000322000">
    <property type="component" value="Chromosome 15"/>
</dbReference>
<evidence type="ECO:0000313" key="5">
    <source>
        <dbReference type="RefSeq" id="XP_026738348.1"/>
    </source>
</evidence>
<feature type="compositionally biased region" description="Low complexity" evidence="2">
    <location>
        <begin position="18"/>
        <end position="27"/>
    </location>
</feature>
<dbReference type="GO" id="GO:1990116">
    <property type="term" value="P:ribosome-associated ubiquitin-dependent protein catabolic process"/>
    <property type="evidence" value="ECO:0007669"/>
    <property type="project" value="UniProtKB-UniRule"/>
</dbReference>
<comment type="catalytic activity">
    <reaction evidence="1">
        <text>S-ubiquitinyl-[E2 ubiquitin-conjugating enzyme]-L-cysteine + [acceptor protein]-L-lysine = [E2 ubiquitin-conjugating enzyme]-L-cysteine + N(6)-ubiquitinyl-[acceptor protein]-L-lysine.</text>
        <dbReference type="EC" id="2.3.2.27"/>
    </reaction>
</comment>
<keyword evidence="1" id="KW-0862">Zinc</keyword>
<dbReference type="AlphaFoldDB" id="A0A7E5WC91"/>
<gene>
    <name evidence="5" type="primary">LOC113501418</name>
</gene>
<feature type="region of interest" description="Disordered" evidence="2">
    <location>
        <begin position="1"/>
        <end position="27"/>
    </location>
</feature>
<comment type="pathway">
    <text evidence="1">Protein modification; protein ubiquitination.</text>
</comment>
<feature type="region of interest" description="Disordered" evidence="2">
    <location>
        <begin position="584"/>
        <end position="609"/>
    </location>
</feature>
<comment type="function">
    <text evidence="1">E3 ubiquitin-protein ligase. Component of the ribosome quality control complex (RQC), a ribosome-associated complex that mediates ubiquitination and extraction of incompletely synthesized nascent chains for proteasomal degradation.</text>
</comment>
<dbReference type="GO" id="GO:0061630">
    <property type="term" value="F:ubiquitin protein ligase activity"/>
    <property type="evidence" value="ECO:0007669"/>
    <property type="project" value="UniProtKB-UniRule"/>
</dbReference>
<dbReference type="InterPro" id="IPR011989">
    <property type="entry name" value="ARM-like"/>
</dbReference>
<dbReference type="Gene3D" id="1.25.10.10">
    <property type="entry name" value="Leucine-rich Repeat Variant"/>
    <property type="match status" value="1"/>
</dbReference>
<keyword evidence="4" id="KW-1185">Reference proteome</keyword>
<dbReference type="SUPFAM" id="SSF48371">
    <property type="entry name" value="ARM repeat"/>
    <property type="match status" value="1"/>
</dbReference>
<dbReference type="GeneID" id="113501418"/>
<evidence type="ECO:0000256" key="2">
    <source>
        <dbReference type="SAM" id="MobiDB-lite"/>
    </source>
</evidence>
<dbReference type="InParanoid" id="A0A7E5WC91"/>
<organism evidence="4 5">
    <name type="scientific">Trichoplusia ni</name>
    <name type="common">Cabbage looper</name>
    <dbReference type="NCBI Taxonomy" id="7111"/>
    <lineage>
        <taxon>Eukaryota</taxon>
        <taxon>Metazoa</taxon>
        <taxon>Ecdysozoa</taxon>
        <taxon>Arthropoda</taxon>
        <taxon>Hexapoda</taxon>
        <taxon>Insecta</taxon>
        <taxon>Pterygota</taxon>
        <taxon>Neoptera</taxon>
        <taxon>Endopterygota</taxon>
        <taxon>Lepidoptera</taxon>
        <taxon>Glossata</taxon>
        <taxon>Ditrysia</taxon>
        <taxon>Noctuoidea</taxon>
        <taxon>Noctuidae</taxon>
        <taxon>Plusiinae</taxon>
        <taxon>Trichoplusia</taxon>
    </lineage>
</organism>
<keyword evidence="1" id="KW-0863">Zinc-finger</keyword>
<dbReference type="RefSeq" id="XP_026738348.1">
    <property type="nucleotide sequence ID" value="XM_026882547.1"/>
</dbReference>
<dbReference type="PANTHER" id="PTHR12389:SF0">
    <property type="entry name" value="E3 UBIQUITIN-PROTEIN LIGASE LISTERIN"/>
    <property type="match status" value="1"/>
</dbReference>
<proteinExistence type="inferred from homology"/>
<dbReference type="GO" id="GO:0008270">
    <property type="term" value="F:zinc ion binding"/>
    <property type="evidence" value="ECO:0007669"/>
    <property type="project" value="UniProtKB-KW"/>
</dbReference>
<sequence length="641" mass="70850">MGGKTKQSQRTKNNVRPSSSSRSAGLLSSGVNLDGGLMTLSSGKTVPQLFPTLAATNLEQGLTPEFQICIKKLNKKDPITRAKALQELCELVNSTDVNDVVAALPSWAHFYKILSADTDRKVRELTQVCQGALVRVCGRRVAPHLKALLPAWLAAQHDAHAPAQAAAAHALKSTFPDNKLPEVISFCKAEVMAHLLDSLIGNAESVVTKRIENAEDRELQMNRIKTSSLQGLEYFLEHLPAAHDEWLWAELGPLLQAGAFWKLAQGADQVRGAWYAAAGRLLARFPAAFGPAHGARLLRLLLDGAHQPAAAAAPPLWGCLLQLMRHAQPPTPHPPHPHGARLLRLLLDGAHQPAAAAAPPLWGCLLQLMHHAQDWPAYLDKKELLVKRILDVLENGGWGDARHLSNMLLPLLAHLPQDLLTKEFYETFFKAVFSGLDKKNILNSKSERQAWITSLAECLRYLSIQEHSFVLEITTSVHRQWLERVLSTQQDGQTRTNLIKCSATNMASLVKYWLKQSTEVNNEKYDQLIRNFWQNVSSSVLTQIDKCSFDDNEIERCIEGHILLLQTLKTAFTQDTKKQLSIKFDGDEPTVRERAPPSPPLPRDRAPCAPRAPCTVRVGAALHALPAPHSAHDMRALLSNS</sequence>
<evidence type="ECO:0000256" key="1">
    <source>
        <dbReference type="RuleBase" id="RU367090"/>
    </source>
</evidence>
<name>A0A7E5WC91_TRINI</name>
<dbReference type="InterPro" id="IPR016024">
    <property type="entry name" value="ARM-type_fold"/>
</dbReference>
<protein>
    <recommendedName>
        <fullName evidence="1">E3 ubiquitin-protein ligase listerin</fullName>
        <ecNumber evidence="1">2.3.2.27</ecNumber>
    </recommendedName>
    <alternativeName>
        <fullName evidence="1">RING-type E3 ubiquitin transferase listerin</fullName>
    </alternativeName>
</protein>
<dbReference type="GO" id="GO:0005829">
    <property type="term" value="C:cytosol"/>
    <property type="evidence" value="ECO:0007669"/>
    <property type="project" value="UniProtKB-UniRule"/>
</dbReference>
<dbReference type="Pfam" id="PF22958">
    <property type="entry name" value="Ltn1_1st"/>
    <property type="match status" value="1"/>
</dbReference>
<dbReference type="GO" id="GO:0043023">
    <property type="term" value="F:ribosomal large subunit binding"/>
    <property type="evidence" value="ECO:0007669"/>
    <property type="project" value="TreeGrafter"/>
</dbReference>
<dbReference type="PANTHER" id="PTHR12389">
    <property type="entry name" value="ZINC FINGER PROTEIN 294"/>
    <property type="match status" value="1"/>
</dbReference>
<dbReference type="InterPro" id="IPR054476">
    <property type="entry name" value="Ltn1_N"/>
</dbReference>
<feature type="compositionally biased region" description="Polar residues" evidence="2">
    <location>
        <begin position="1"/>
        <end position="17"/>
    </location>
</feature>
<dbReference type="GO" id="GO:0072344">
    <property type="term" value="P:rescue of stalled ribosome"/>
    <property type="evidence" value="ECO:0007669"/>
    <property type="project" value="UniProtKB-UniRule"/>
</dbReference>
<dbReference type="GO" id="GO:0016567">
    <property type="term" value="P:protein ubiquitination"/>
    <property type="evidence" value="ECO:0007669"/>
    <property type="project" value="UniProtKB-UniPathway"/>
</dbReference>
<dbReference type="KEGG" id="tnl:113501418"/>
<keyword evidence="1" id="KW-0479">Metal-binding</keyword>
<evidence type="ECO:0000313" key="4">
    <source>
        <dbReference type="Proteomes" id="UP000322000"/>
    </source>
</evidence>
<dbReference type="OrthoDB" id="6108at2759"/>
<keyword evidence="1" id="KW-0808">Transferase</keyword>
<feature type="domain" description="E3 ubiquitin-protein ligase listerin N-terminal" evidence="3">
    <location>
        <begin position="65"/>
        <end position="325"/>
    </location>
</feature>
<reference evidence="5" key="1">
    <citation type="submission" date="2025-08" db="UniProtKB">
        <authorList>
            <consortium name="RefSeq"/>
        </authorList>
    </citation>
    <scope>IDENTIFICATION</scope>
</reference>